<protein>
    <submittedName>
        <fullName evidence="3">Uncharacterized protein</fullName>
    </submittedName>
</protein>
<feature type="signal peptide" evidence="2">
    <location>
        <begin position="1"/>
        <end position="21"/>
    </location>
</feature>
<reference evidence="4" key="1">
    <citation type="journal article" date="2008" name="Insect Biochem. Mol. Biol.">
        <title>The genome of a lepidopteran model insect, the silkworm Bombyx mori.</title>
        <authorList>
            <consortium name="International Silkworm Genome Consortium"/>
        </authorList>
    </citation>
    <scope>NUCLEOTIDE SEQUENCE [LARGE SCALE GENOMIC DNA]</scope>
    <source>
        <strain evidence="4">p50T</strain>
    </source>
</reference>
<evidence type="ECO:0000313" key="3">
    <source>
        <dbReference type="EnsemblMetazoa" id="XP_037876193.1"/>
    </source>
</evidence>
<name>A0A8R2M7E2_BOMMO</name>
<evidence type="ECO:0000256" key="1">
    <source>
        <dbReference type="SAM" id="Coils"/>
    </source>
</evidence>
<dbReference type="RefSeq" id="XP_037876193.1">
    <property type="nucleotide sequence ID" value="XM_038020265.2"/>
</dbReference>
<dbReference type="Proteomes" id="UP000005204">
    <property type="component" value="Unassembled WGS sequence"/>
</dbReference>
<dbReference type="GeneID" id="110386926"/>
<dbReference type="KEGG" id="bmor:110386926"/>
<dbReference type="EnsemblMetazoa" id="XM_038020265.1">
    <property type="protein sequence ID" value="XP_037876193.1"/>
    <property type="gene ID" value="LOC110386926"/>
</dbReference>
<keyword evidence="1" id="KW-0175">Coiled coil</keyword>
<keyword evidence="4" id="KW-1185">Reference proteome</keyword>
<accession>A0A8R2M7E2</accession>
<feature type="coiled-coil region" evidence="1">
    <location>
        <begin position="321"/>
        <end position="348"/>
    </location>
</feature>
<sequence>MLCRALLTIVVVTCTLNKTSGQGNTRLLQIKDLLCLLLLSGLQKGDLSENIVKKLQKYNVNIDDVANLNIASACKNLSIINTPVEIYEARNDEKKFTYNNTKSLETNNDEREEIIKLEKQNINDYISEMLKLIPNSKNETIEDSRFIYKDKTKITPAVVHMSTDYTDIIKDKLDDTRKNNQIPNLESLIKLWKTYASDNANILEKQRNLISHVLTTSKPKQKENYLKTDLEGNDVGINKIIDSFLKTKNIQIFNDSEKLGMGDIAKQISAIIANDPRSRSVNLNEFKRDSTKQNAKTDKAIYNNNAQYNGQPTRDMNDMGVSNRDVELNALEQKRTELKNNALNYINNMFRSDETTKVDTVTKTNDNLHDTKESKTENISQPTIFQAPINNLKIQAINDMYSKLGHIYNLDHTTSAPEDALKVIADKIRKLILDDLKRDIVTMTPIMSTTITTTVTTEKSTTAIEKQSETLIDVTDVLKKFMKLFQQLQNKEEKIITELETKQRNENKYSVKTDLVRTPPTPYKPHPVLRYPPLSNNIHQYQDIPYENYHINKHTNNNIFMTKTRSAPITIQTNSNEIKPLGVHLPKTNSLIHQNIIVTTRNPFFSLKVYRDDYSNNGPDRTHRASKEATKIDTDTDFERYRTKNRFYEEKRGYVKYEPAYNERDFNGNYEEKSRSRLRDYRTQNTDYERLRNDNVRGYHEKLERTDNIGRESSDYDNGCCKAKISSRQQVPLSDAKKHQDDARFRNFLRTQQKVNDMLEKILASRTKDEKAKSVETT</sequence>
<reference evidence="3" key="2">
    <citation type="submission" date="2022-06" db="UniProtKB">
        <authorList>
            <consortium name="EnsemblMetazoa"/>
        </authorList>
    </citation>
    <scope>IDENTIFICATION</scope>
    <source>
        <strain evidence="3">p50T (Dazao)</strain>
    </source>
</reference>
<feature type="chain" id="PRO_5035891069" evidence="2">
    <location>
        <begin position="22"/>
        <end position="778"/>
    </location>
</feature>
<evidence type="ECO:0000256" key="2">
    <source>
        <dbReference type="SAM" id="SignalP"/>
    </source>
</evidence>
<proteinExistence type="predicted"/>
<keyword evidence="2" id="KW-0732">Signal</keyword>
<evidence type="ECO:0000313" key="4">
    <source>
        <dbReference type="Proteomes" id="UP000005204"/>
    </source>
</evidence>
<dbReference type="SMR" id="A0A8R2M7E2"/>
<dbReference type="AlphaFoldDB" id="A0A8R2M7E2"/>
<organism evidence="3 4">
    <name type="scientific">Bombyx mori</name>
    <name type="common">Silk moth</name>
    <dbReference type="NCBI Taxonomy" id="7091"/>
    <lineage>
        <taxon>Eukaryota</taxon>
        <taxon>Metazoa</taxon>
        <taxon>Ecdysozoa</taxon>
        <taxon>Arthropoda</taxon>
        <taxon>Hexapoda</taxon>
        <taxon>Insecta</taxon>
        <taxon>Pterygota</taxon>
        <taxon>Neoptera</taxon>
        <taxon>Endopterygota</taxon>
        <taxon>Lepidoptera</taxon>
        <taxon>Glossata</taxon>
        <taxon>Ditrysia</taxon>
        <taxon>Bombycoidea</taxon>
        <taxon>Bombycidae</taxon>
        <taxon>Bombycinae</taxon>
        <taxon>Bombyx</taxon>
    </lineage>
</organism>